<evidence type="ECO:0000313" key="2">
    <source>
        <dbReference type="EMBL" id="MFD2872426.1"/>
    </source>
</evidence>
<keyword evidence="1" id="KW-1133">Transmembrane helix</keyword>
<organism evidence="2 3">
    <name type="scientific">Mucilaginibacter ximonensis</name>
    <dbReference type="NCBI Taxonomy" id="538021"/>
    <lineage>
        <taxon>Bacteria</taxon>
        <taxon>Pseudomonadati</taxon>
        <taxon>Bacteroidota</taxon>
        <taxon>Sphingobacteriia</taxon>
        <taxon>Sphingobacteriales</taxon>
        <taxon>Sphingobacteriaceae</taxon>
        <taxon>Mucilaginibacter</taxon>
    </lineage>
</organism>
<keyword evidence="3" id="KW-1185">Reference proteome</keyword>
<dbReference type="RefSeq" id="WP_377184100.1">
    <property type="nucleotide sequence ID" value="NZ_JBHUPD010000002.1"/>
</dbReference>
<sequence length="68" mass="7228">MTQTKTNNKSKLVGIILTLLGVAGIIYAALCQFGEGMNRNAAAGVLLSSIVITFVGVGQLYKKHPDDY</sequence>
<evidence type="ECO:0000256" key="1">
    <source>
        <dbReference type="SAM" id="Phobius"/>
    </source>
</evidence>
<feature type="transmembrane region" description="Helical" evidence="1">
    <location>
        <begin position="42"/>
        <end position="61"/>
    </location>
</feature>
<keyword evidence="1" id="KW-0472">Membrane</keyword>
<dbReference type="EMBL" id="JBHUPD010000002">
    <property type="protein sequence ID" value="MFD2872426.1"/>
    <property type="molecule type" value="Genomic_DNA"/>
</dbReference>
<reference evidence="3" key="1">
    <citation type="journal article" date="2019" name="Int. J. Syst. Evol. Microbiol.">
        <title>The Global Catalogue of Microorganisms (GCM) 10K type strain sequencing project: providing services to taxonomists for standard genome sequencing and annotation.</title>
        <authorList>
            <consortium name="The Broad Institute Genomics Platform"/>
            <consortium name="The Broad Institute Genome Sequencing Center for Infectious Disease"/>
            <person name="Wu L."/>
            <person name="Ma J."/>
        </authorList>
    </citation>
    <scope>NUCLEOTIDE SEQUENCE [LARGE SCALE GENOMIC DNA]</scope>
    <source>
        <strain evidence="3">KCTC 22437</strain>
    </source>
</reference>
<gene>
    <name evidence="2" type="ORF">ACFS5N_08110</name>
</gene>
<accession>A0ABW5YAX9</accession>
<comment type="caution">
    <text evidence="2">The sequence shown here is derived from an EMBL/GenBank/DDBJ whole genome shotgun (WGS) entry which is preliminary data.</text>
</comment>
<protein>
    <submittedName>
        <fullName evidence="2">Uncharacterized protein</fullName>
    </submittedName>
</protein>
<feature type="transmembrane region" description="Helical" evidence="1">
    <location>
        <begin position="12"/>
        <end position="30"/>
    </location>
</feature>
<dbReference type="Proteomes" id="UP001597557">
    <property type="component" value="Unassembled WGS sequence"/>
</dbReference>
<evidence type="ECO:0000313" key="3">
    <source>
        <dbReference type="Proteomes" id="UP001597557"/>
    </source>
</evidence>
<keyword evidence="1" id="KW-0812">Transmembrane</keyword>
<proteinExistence type="predicted"/>
<name>A0ABW5YAX9_9SPHI</name>